<sequence length="220" mass="25060">MNKFYSRMLMVIMAMVGLSAHAADSVDANIDRTNPYTLVEVVAQKTFARFEQDKQLIAANPDHLKVIVTEELMPYIDYKYASYKVLGQYLRETTKDERARFVDAFSRYLISTYAQAFTEYTEQKIEFSPAEDFADEKMVNVNVRVIEAGRPDIKLQFRARRLKDGTWKAFDLIAEGISLLASNQSEVTNLIRQQGIEAVIDLLVERTAVSIELAPAEQGK</sequence>
<feature type="signal peptide" evidence="1">
    <location>
        <begin position="1"/>
        <end position="22"/>
    </location>
</feature>
<keyword evidence="3" id="KW-1185">Reference proteome</keyword>
<accession>A0ABZ0K385</accession>
<organism evidence="2 3">
    <name type="scientific">Shewanella youngdeokensis</name>
    <dbReference type="NCBI Taxonomy" id="2999068"/>
    <lineage>
        <taxon>Bacteria</taxon>
        <taxon>Pseudomonadati</taxon>
        <taxon>Pseudomonadota</taxon>
        <taxon>Gammaproteobacteria</taxon>
        <taxon>Alteromonadales</taxon>
        <taxon>Shewanellaceae</taxon>
        <taxon>Shewanella</taxon>
    </lineage>
</organism>
<gene>
    <name evidence="2" type="ORF">RGE70_15370</name>
</gene>
<feature type="chain" id="PRO_5045505963" evidence="1">
    <location>
        <begin position="23"/>
        <end position="220"/>
    </location>
</feature>
<dbReference type="EMBL" id="CP136522">
    <property type="protein sequence ID" value="WOT07040.1"/>
    <property type="molecule type" value="Genomic_DNA"/>
</dbReference>
<dbReference type="PANTHER" id="PTHR36573:SF1">
    <property type="entry name" value="INTERMEMBRANE PHOSPHOLIPID TRANSPORT SYSTEM BINDING PROTEIN MLAC"/>
    <property type="match status" value="1"/>
</dbReference>
<protein>
    <submittedName>
        <fullName evidence="2">ABC transporter substrate-binding protein</fullName>
    </submittedName>
</protein>
<proteinExistence type="predicted"/>
<evidence type="ECO:0000313" key="2">
    <source>
        <dbReference type="EMBL" id="WOT07040.1"/>
    </source>
</evidence>
<name>A0ABZ0K385_9GAMM</name>
<dbReference type="InterPro" id="IPR042245">
    <property type="entry name" value="Tgt2/MlaC_sf"/>
</dbReference>
<dbReference type="Pfam" id="PF05494">
    <property type="entry name" value="MlaC"/>
    <property type="match status" value="1"/>
</dbReference>
<evidence type="ECO:0000313" key="3">
    <source>
        <dbReference type="Proteomes" id="UP001529491"/>
    </source>
</evidence>
<dbReference type="PANTHER" id="PTHR36573">
    <property type="entry name" value="INTERMEMBRANE PHOSPHOLIPID TRANSPORT SYSTEM BINDING PROTEIN MLAC"/>
    <property type="match status" value="1"/>
</dbReference>
<dbReference type="RefSeq" id="WP_310472996.1">
    <property type="nucleotide sequence ID" value="NZ_CP136522.1"/>
</dbReference>
<evidence type="ECO:0000256" key="1">
    <source>
        <dbReference type="SAM" id="SignalP"/>
    </source>
</evidence>
<dbReference type="Gene3D" id="3.10.450.710">
    <property type="entry name" value="Tgt2/MlaC"/>
    <property type="match status" value="1"/>
</dbReference>
<reference evidence="2 3" key="1">
    <citation type="submission" date="2023-10" db="EMBL/GenBank/DDBJ databases">
        <title>Complete genome sequence of Shewanella sp. DAU334.</title>
        <authorList>
            <person name="Lee Y.-S."/>
            <person name="Jeong H.-R."/>
            <person name="Hwang E.-J."/>
            <person name="Choi Y.-L."/>
            <person name="Kim G.-D."/>
        </authorList>
    </citation>
    <scope>NUCLEOTIDE SEQUENCE [LARGE SCALE GENOMIC DNA]</scope>
    <source>
        <strain evidence="2 3">DAU334</strain>
    </source>
</reference>
<keyword evidence="1" id="KW-0732">Signal</keyword>
<dbReference type="PIRSF" id="PIRSF004649">
    <property type="entry name" value="MlaC"/>
    <property type="match status" value="1"/>
</dbReference>
<dbReference type="InterPro" id="IPR008869">
    <property type="entry name" value="MlaC/ttg2D"/>
</dbReference>
<dbReference type="Proteomes" id="UP001529491">
    <property type="component" value="Chromosome"/>
</dbReference>